<dbReference type="OrthoDB" id="6500128at2759"/>
<name>A0A6A5TI40_9PLEO</name>
<dbReference type="AlphaFoldDB" id="A0A6A5TI40"/>
<evidence type="ECO:0000313" key="3">
    <source>
        <dbReference type="Proteomes" id="UP000800035"/>
    </source>
</evidence>
<protein>
    <recommendedName>
        <fullName evidence="4">Copper transporter</fullName>
    </recommendedName>
</protein>
<evidence type="ECO:0000313" key="2">
    <source>
        <dbReference type="EMBL" id="KAF1952038.1"/>
    </source>
</evidence>
<accession>A0A6A5TI40</accession>
<evidence type="ECO:0000256" key="1">
    <source>
        <dbReference type="SAM" id="Phobius"/>
    </source>
</evidence>
<evidence type="ECO:0008006" key="4">
    <source>
        <dbReference type="Google" id="ProtNLM"/>
    </source>
</evidence>
<reference evidence="2" key="1">
    <citation type="journal article" date="2020" name="Stud. Mycol.">
        <title>101 Dothideomycetes genomes: a test case for predicting lifestyles and emergence of pathogens.</title>
        <authorList>
            <person name="Haridas S."/>
            <person name="Albert R."/>
            <person name="Binder M."/>
            <person name="Bloem J."/>
            <person name="Labutti K."/>
            <person name="Salamov A."/>
            <person name="Andreopoulos B."/>
            <person name="Baker S."/>
            <person name="Barry K."/>
            <person name="Bills G."/>
            <person name="Bluhm B."/>
            <person name="Cannon C."/>
            <person name="Castanera R."/>
            <person name="Culley D."/>
            <person name="Daum C."/>
            <person name="Ezra D."/>
            <person name="Gonzalez J."/>
            <person name="Henrissat B."/>
            <person name="Kuo A."/>
            <person name="Liang C."/>
            <person name="Lipzen A."/>
            <person name="Lutzoni F."/>
            <person name="Magnuson J."/>
            <person name="Mondo S."/>
            <person name="Nolan M."/>
            <person name="Ohm R."/>
            <person name="Pangilinan J."/>
            <person name="Park H.-J."/>
            <person name="Ramirez L."/>
            <person name="Alfaro M."/>
            <person name="Sun H."/>
            <person name="Tritt A."/>
            <person name="Yoshinaga Y."/>
            <person name="Zwiers L.-H."/>
            <person name="Turgeon B."/>
            <person name="Goodwin S."/>
            <person name="Spatafora J."/>
            <person name="Crous P."/>
            <person name="Grigoriev I."/>
        </authorList>
    </citation>
    <scope>NUCLEOTIDE SEQUENCE</scope>
    <source>
        <strain evidence="2">CBS 675.92</strain>
    </source>
</reference>
<dbReference type="EMBL" id="ML977013">
    <property type="protein sequence ID" value="KAF1952038.1"/>
    <property type="molecule type" value="Genomic_DNA"/>
</dbReference>
<gene>
    <name evidence="2" type="ORF">CC80DRAFT_573111</name>
</gene>
<dbReference type="Proteomes" id="UP000800035">
    <property type="component" value="Unassembled WGS sequence"/>
</dbReference>
<keyword evidence="1" id="KW-0812">Transmembrane</keyword>
<keyword evidence="1" id="KW-0472">Membrane</keyword>
<organism evidence="2 3">
    <name type="scientific">Byssothecium circinans</name>
    <dbReference type="NCBI Taxonomy" id="147558"/>
    <lineage>
        <taxon>Eukaryota</taxon>
        <taxon>Fungi</taxon>
        <taxon>Dikarya</taxon>
        <taxon>Ascomycota</taxon>
        <taxon>Pezizomycotina</taxon>
        <taxon>Dothideomycetes</taxon>
        <taxon>Pleosporomycetidae</taxon>
        <taxon>Pleosporales</taxon>
        <taxon>Massarineae</taxon>
        <taxon>Massarinaceae</taxon>
        <taxon>Byssothecium</taxon>
    </lineage>
</organism>
<keyword evidence="1" id="KW-1133">Transmembrane helix</keyword>
<sequence>MTTLSPCSHSSDNSFGRRVDRHCRSFDFTFLFEDVVFIVISSALLVLFLHARLKYLKGSTIKVLSRRLLVFKVV</sequence>
<keyword evidence="3" id="KW-1185">Reference proteome</keyword>
<feature type="transmembrane region" description="Helical" evidence="1">
    <location>
        <begin position="35"/>
        <end position="53"/>
    </location>
</feature>
<proteinExistence type="predicted"/>